<sequence>MTVTTHPVLEASERAKLSDQVLDTLMALPGWKPKHHAMLASELPEVDRRLSIYPASAGFELLDELDYLASRSIERNVFFEPRYLAPAMPRLDDREVFLAVLRDEDKTRSRLRFLLPYSIERPGLGIGPSVIRGWTTPFGPAGAPLIDSDEPVQIMNAAFSLLAQKNLKLPNVMVLPDMPLDGPAAAAIRTAAISSDLPISIMEGEARPVLQATGDPDEYFAKAISGHHRRNYNRLRRRLQERGTVSFDIIRQPDEIRQATETFLTLELMSWKGKVRSAMASDRYQAAFAREAIYRLAERDMVRIATLKLDGETIASLIVLLAGGTAYTWKTAFDETLKDFSPGVLLMIDTTEYLIDDPNIVQADSCATENHSVMSRLWNEKRTYGTFVVGLTPGSDRAVNQTSRQLHLYRGTRNIARDLRDRIRRVRR</sequence>
<dbReference type="Proteomes" id="UP000281094">
    <property type="component" value="Unassembled WGS sequence"/>
</dbReference>
<name>A0A3L7JE51_9HYPH</name>
<dbReference type="InterPro" id="IPR038740">
    <property type="entry name" value="BioF2-like_GNAT_dom"/>
</dbReference>
<dbReference type="SUPFAM" id="SSF55729">
    <property type="entry name" value="Acyl-CoA N-acyltransferases (Nat)"/>
    <property type="match status" value="1"/>
</dbReference>
<feature type="domain" description="BioF2-like acetyltransferase" evidence="1">
    <location>
        <begin position="227"/>
        <end position="357"/>
    </location>
</feature>
<dbReference type="RefSeq" id="WP_121645555.1">
    <property type="nucleotide sequence ID" value="NZ_RCWN01000001.1"/>
</dbReference>
<accession>A0A3L7JE51</accession>
<dbReference type="GO" id="GO:0016740">
    <property type="term" value="F:transferase activity"/>
    <property type="evidence" value="ECO:0007669"/>
    <property type="project" value="UniProtKB-KW"/>
</dbReference>
<proteinExistence type="predicted"/>
<keyword evidence="2" id="KW-0808">Transferase</keyword>
<keyword evidence="3" id="KW-1185">Reference proteome</keyword>
<dbReference type="AlphaFoldDB" id="A0A3L7JE51"/>
<dbReference type="Pfam" id="PF13480">
    <property type="entry name" value="Acetyltransf_6"/>
    <property type="match status" value="1"/>
</dbReference>
<organism evidence="2 3">
    <name type="scientific">Notoacmeibacter ruber</name>
    <dbReference type="NCBI Taxonomy" id="2670375"/>
    <lineage>
        <taxon>Bacteria</taxon>
        <taxon>Pseudomonadati</taxon>
        <taxon>Pseudomonadota</taxon>
        <taxon>Alphaproteobacteria</taxon>
        <taxon>Hyphomicrobiales</taxon>
        <taxon>Notoacmeibacteraceae</taxon>
        <taxon>Notoacmeibacter</taxon>
    </lineage>
</organism>
<dbReference type="InterPro" id="IPR016181">
    <property type="entry name" value="Acyl_CoA_acyltransferase"/>
</dbReference>
<comment type="caution">
    <text evidence="2">The sequence shown here is derived from an EMBL/GenBank/DDBJ whole genome shotgun (WGS) entry which is preliminary data.</text>
</comment>
<dbReference type="Gene3D" id="3.40.630.30">
    <property type="match status" value="1"/>
</dbReference>
<evidence type="ECO:0000259" key="1">
    <source>
        <dbReference type="Pfam" id="PF13480"/>
    </source>
</evidence>
<evidence type="ECO:0000313" key="3">
    <source>
        <dbReference type="Proteomes" id="UP000281094"/>
    </source>
</evidence>
<evidence type="ECO:0000313" key="2">
    <source>
        <dbReference type="EMBL" id="RLQ88589.1"/>
    </source>
</evidence>
<gene>
    <name evidence="2" type="ORF">D8780_10600</name>
</gene>
<protein>
    <submittedName>
        <fullName evidence="2">GNAT family N-acetyltransferase</fullName>
    </submittedName>
</protein>
<dbReference type="EMBL" id="RCWN01000001">
    <property type="protein sequence ID" value="RLQ88589.1"/>
    <property type="molecule type" value="Genomic_DNA"/>
</dbReference>
<reference evidence="2 3" key="1">
    <citation type="submission" date="2018-10" db="EMBL/GenBank/DDBJ databases">
        <title>Notoacmeibacter sp. M2BS9Y-3-1, whole genome shotgun sequence.</title>
        <authorList>
            <person name="Tuo L."/>
        </authorList>
    </citation>
    <scope>NUCLEOTIDE SEQUENCE [LARGE SCALE GENOMIC DNA]</scope>
    <source>
        <strain evidence="2 3">M2BS9Y-3-1</strain>
    </source>
</reference>